<keyword evidence="2" id="KW-1133">Transmembrane helix</keyword>
<feature type="transmembrane region" description="Helical" evidence="2">
    <location>
        <begin position="66"/>
        <end position="87"/>
    </location>
</feature>
<accession>A0A6A5ZCX9</accession>
<evidence type="ECO:0000256" key="2">
    <source>
        <dbReference type="SAM" id="Phobius"/>
    </source>
</evidence>
<feature type="region of interest" description="Disordered" evidence="1">
    <location>
        <begin position="1"/>
        <end position="30"/>
    </location>
</feature>
<gene>
    <name evidence="3" type="ORF">BDV96DRAFT_571965</name>
</gene>
<dbReference type="AlphaFoldDB" id="A0A6A5ZCX9"/>
<feature type="transmembrane region" description="Helical" evidence="2">
    <location>
        <begin position="35"/>
        <end position="54"/>
    </location>
</feature>
<dbReference type="EMBL" id="ML977319">
    <property type="protein sequence ID" value="KAF2117370.1"/>
    <property type="molecule type" value="Genomic_DNA"/>
</dbReference>
<proteinExistence type="predicted"/>
<organism evidence="3 4">
    <name type="scientific">Lophiotrema nucula</name>
    <dbReference type="NCBI Taxonomy" id="690887"/>
    <lineage>
        <taxon>Eukaryota</taxon>
        <taxon>Fungi</taxon>
        <taxon>Dikarya</taxon>
        <taxon>Ascomycota</taxon>
        <taxon>Pezizomycotina</taxon>
        <taxon>Dothideomycetes</taxon>
        <taxon>Pleosporomycetidae</taxon>
        <taxon>Pleosporales</taxon>
        <taxon>Lophiotremataceae</taxon>
        <taxon>Lophiotrema</taxon>
    </lineage>
</organism>
<evidence type="ECO:0000256" key="1">
    <source>
        <dbReference type="SAM" id="MobiDB-lite"/>
    </source>
</evidence>
<keyword evidence="2" id="KW-0472">Membrane</keyword>
<name>A0A6A5ZCX9_9PLEO</name>
<protein>
    <submittedName>
        <fullName evidence="3">Uncharacterized protein</fullName>
    </submittedName>
</protein>
<evidence type="ECO:0000313" key="4">
    <source>
        <dbReference type="Proteomes" id="UP000799770"/>
    </source>
</evidence>
<keyword evidence="2" id="KW-0812">Transmembrane</keyword>
<evidence type="ECO:0000313" key="3">
    <source>
        <dbReference type="EMBL" id="KAF2117370.1"/>
    </source>
</evidence>
<dbReference type="Proteomes" id="UP000799770">
    <property type="component" value="Unassembled WGS sequence"/>
</dbReference>
<reference evidence="3" key="1">
    <citation type="journal article" date="2020" name="Stud. Mycol.">
        <title>101 Dothideomycetes genomes: a test case for predicting lifestyles and emergence of pathogens.</title>
        <authorList>
            <person name="Haridas S."/>
            <person name="Albert R."/>
            <person name="Binder M."/>
            <person name="Bloem J."/>
            <person name="Labutti K."/>
            <person name="Salamov A."/>
            <person name="Andreopoulos B."/>
            <person name="Baker S."/>
            <person name="Barry K."/>
            <person name="Bills G."/>
            <person name="Bluhm B."/>
            <person name="Cannon C."/>
            <person name="Castanera R."/>
            <person name="Culley D."/>
            <person name="Daum C."/>
            <person name="Ezra D."/>
            <person name="Gonzalez J."/>
            <person name="Henrissat B."/>
            <person name="Kuo A."/>
            <person name="Liang C."/>
            <person name="Lipzen A."/>
            <person name="Lutzoni F."/>
            <person name="Magnuson J."/>
            <person name="Mondo S."/>
            <person name="Nolan M."/>
            <person name="Ohm R."/>
            <person name="Pangilinan J."/>
            <person name="Park H.-J."/>
            <person name="Ramirez L."/>
            <person name="Alfaro M."/>
            <person name="Sun H."/>
            <person name="Tritt A."/>
            <person name="Yoshinaga Y."/>
            <person name="Zwiers L.-H."/>
            <person name="Turgeon B."/>
            <person name="Goodwin S."/>
            <person name="Spatafora J."/>
            <person name="Crous P."/>
            <person name="Grigoriev I."/>
        </authorList>
    </citation>
    <scope>NUCLEOTIDE SEQUENCE</scope>
    <source>
        <strain evidence="3">CBS 627.86</strain>
    </source>
</reference>
<sequence length="97" mass="9926">MTAQYSPPSSSSSSSRASSSGSASRRPSPSWRMTVIDRVSAFTALITVWGAAWICCPCRGSTAPGRAAGAAAILVASAARVLVVRACSSFMAGDKKQ</sequence>
<keyword evidence="4" id="KW-1185">Reference proteome</keyword>